<proteinExistence type="predicted"/>
<dbReference type="AlphaFoldDB" id="D8QIQ5"/>
<evidence type="ECO:0000313" key="1">
    <source>
        <dbReference type="EMBL" id="EFI92268.1"/>
    </source>
</evidence>
<dbReference type="KEGG" id="scm:SCHCO_02556642"/>
<organism evidence="2">
    <name type="scientific">Schizophyllum commune (strain H4-8 / FGSC 9210)</name>
    <name type="common">Split gill fungus</name>
    <dbReference type="NCBI Taxonomy" id="578458"/>
    <lineage>
        <taxon>Eukaryota</taxon>
        <taxon>Fungi</taxon>
        <taxon>Dikarya</taxon>
        <taxon>Basidiomycota</taxon>
        <taxon>Agaricomycotina</taxon>
        <taxon>Agaricomycetes</taxon>
        <taxon>Agaricomycetidae</taxon>
        <taxon>Agaricales</taxon>
        <taxon>Schizophyllaceae</taxon>
        <taxon>Schizophyllum</taxon>
    </lineage>
</organism>
<dbReference type="InParanoid" id="D8QIQ5"/>
<dbReference type="eggNOG" id="ENOG502RBNM">
    <property type="taxonomic scope" value="Eukaryota"/>
</dbReference>
<dbReference type="OrthoDB" id="3049631at2759"/>
<dbReference type="GeneID" id="9593661"/>
<evidence type="ECO:0000313" key="2">
    <source>
        <dbReference type="Proteomes" id="UP000007431"/>
    </source>
</evidence>
<dbReference type="Proteomes" id="UP000007431">
    <property type="component" value="Unassembled WGS sequence"/>
</dbReference>
<keyword evidence="2" id="KW-1185">Reference proteome</keyword>
<sequence>MVETFLIGYHRDLSLCNACDKACHVELDIPPPGPQNTILRTGRLLLSAENERIGQAIARTDECLAEIGAKAKELMDLVAQLHEGERELKALRSVQQAYLAPVRKLPPEILSIIFKMYCGDESINLFVDRCPPLILSSVCNVWRETVLGLHSVWNHFEFSRYGESNLENLLIRLRAFLEYSGDLPLRHCVLAYDLDTVSTPDLKRMQALDLLIEHAHRWTEVEFESGGGGLSEGARRVLAKLDGRRLTHLQKVDGDVHVLAACSAMGLFEGLTALRRVSLRGGPHDLGRTDMLSDLPWDHVEELETFLPCDYALAYLQRCPNLVKWEYADTSQFGPGQMYLPRSHIILPRLHTATFSLSRESDIGLLSGITTPVLQDCAVYFFYGFLTRANIGFDNLLTRSACPLRRLVLENPSSPVMRALYSDSLQELTFLSVHAYRTVPITDKFIDLLSTPDSAGRPRLLPLLESLELGGRPDCFNATALVRLAEARREMGYPLKRFVLDMRIAGMSSTSFGWNDNIERCMAKVVDSVEVRGRFRIRPLSPSP</sequence>
<feature type="non-terminal residue" evidence="1">
    <location>
        <position position="544"/>
    </location>
</feature>
<dbReference type="VEuPathDB" id="FungiDB:SCHCODRAFT_02556642"/>
<name>D8QIQ5_SCHCM</name>
<accession>D8QIQ5</accession>
<evidence type="ECO:0008006" key="3">
    <source>
        <dbReference type="Google" id="ProtNLM"/>
    </source>
</evidence>
<dbReference type="EMBL" id="GL377313">
    <property type="protein sequence ID" value="EFI92268.1"/>
    <property type="molecule type" value="Genomic_DNA"/>
</dbReference>
<dbReference type="RefSeq" id="XP_003027171.1">
    <property type="nucleotide sequence ID" value="XM_003027125.1"/>
</dbReference>
<protein>
    <recommendedName>
        <fullName evidence="3">F-box domain-containing protein</fullName>
    </recommendedName>
</protein>
<reference evidence="1 2" key="1">
    <citation type="journal article" date="2010" name="Nat. Biotechnol.">
        <title>Genome sequence of the model mushroom Schizophyllum commune.</title>
        <authorList>
            <person name="Ohm R.A."/>
            <person name="de Jong J.F."/>
            <person name="Lugones L.G."/>
            <person name="Aerts A."/>
            <person name="Kothe E."/>
            <person name="Stajich J.E."/>
            <person name="de Vries R.P."/>
            <person name="Record E."/>
            <person name="Levasseur A."/>
            <person name="Baker S.E."/>
            <person name="Bartholomew K.A."/>
            <person name="Coutinho P.M."/>
            <person name="Erdmann S."/>
            <person name="Fowler T.J."/>
            <person name="Gathman A.C."/>
            <person name="Lombard V."/>
            <person name="Henrissat B."/>
            <person name="Knabe N."/>
            <person name="Kuees U."/>
            <person name="Lilly W.W."/>
            <person name="Lindquist E."/>
            <person name="Lucas S."/>
            <person name="Magnuson J.K."/>
            <person name="Piumi F."/>
            <person name="Raudaskoski M."/>
            <person name="Salamov A."/>
            <person name="Schmutz J."/>
            <person name="Schwarze F.W.M.R."/>
            <person name="vanKuyk P.A."/>
            <person name="Horton J.S."/>
            <person name="Grigoriev I.V."/>
            <person name="Woesten H.A.B."/>
        </authorList>
    </citation>
    <scope>NUCLEOTIDE SEQUENCE [LARGE SCALE GENOMIC DNA]</scope>
    <source>
        <strain evidence="2">H4-8 / FGSC 9210</strain>
    </source>
</reference>
<dbReference type="HOGENOM" id="CLU_018544_12_2_1"/>
<gene>
    <name evidence="1" type="ORF">SCHCODRAFT_113771</name>
</gene>